<dbReference type="SUPFAM" id="SSF88713">
    <property type="entry name" value="Glycoside hydrolase/deacetylase"/>
    <property type="match status" value="1"/>
</dbReference>
<evidence type="ECO:0000313" key="5">
    <source>
        <dbReference type="Proteomes" id="UP000515514"/>
    </source>
</evidence>
<dbReference type="RefSeq" id="WP_186987960.1">
    <property type="nucleotide sequence ID" value="NZ_CP052909.1"/>
</dbReference>
<dbReference type="AlphaFoldDB" id="A0A7G8PVI9"/>
<proteinExistence type="predicted"/>
<evidence type="ECO:0000256" key="1">
    <source>
        <dbReference type="ARBA" id="ARBA00004613"/>
    </source>
</evidence>
<dbReference type="EMBL" id="CP052909">
    <property type="protein sequence ID" value="QNJ98355.1"/>
    <property type="molecule type" value="Genomic_DNA"/>
</dbReference>
<organism evidence="4 5">
    <name type="scientific">Constantimarinum furrinae</name>
    <dbReference type="NCBI Taxonomy" id="2562285"/>
    <lineage>
        <taxon>Bacteria</taxon>
        <taxon>Pseudomonadati</taxon>
        <taxon>Bacteroidota</taxon>
        <taxon>Flavobacteriia</taxon>
        <taxon>Flavobacteriales</taxon>
        <taxon>Flavobacteriaceae</taxon>
        <taxon>Altibacter/Constantimarinum group</taxon>
        <taxon>Constantimarinum</taxon>
    </lineage>
</organism>
<keyword evidence="2" id="KW-0732">Signal</keyword>
<feature type="domain" description="NodB homology" evidence="3">
    <location>
        <begin position="57"/>
        <end position="234"/>
    </location>
</feature>
<name>A0A7G8PVI9_9FLAO</name>
<comment type="subcellular location">
    <subcellularLocation>
        <location evidence="1">Secreted</location>
    </subcellularLocation>
</comment>
<dbReference type="GO" id="GO:0016810">
    <property type="term" value="F:hydrolase activity, acting on carbon-nitrogen (but not peptide) bonds"/>
    <property type="evidence" value="ECO:0007669"/>
    <property type="project" value="InterPro"/>
</dbReference>
<dbReference type="Gene3D" id="3.20.20.370">
    <property type="entry name" value="Glycoside hydrolase/deacetylase"/>
    <property type="match status" value="1"/>
</dbReference>
<dbReference type="InterPro" id="IPR051398">
    <property type="entry name" value="Polysacch_Deacetylase"/>
</dbReference>
<dbReference type="GO" id="GO:0005975">
    <property type="term" value="P:carbohydrate metabolic process"/>
    <property type="evidence" value="ECO:0007669"/>
    <property type="project" value="InterPro"/>
</dbReference>
<evidence type="ECO:0000313" key="4">
    <source>
        <dbReference type="EMBL" id="QNJ98355.1"/>
    </source>
</evidence>
<dbReference type="CDD" id="cd10918">
    <property type="entry name" value="CE4_NodB_like_5s_6s"/>
    <property type="match status" value="1"/>
</dbReference>
<evidence type="ECO:0000256" key="2">
    <source>
        <dbReference type="ARBA" id="ARBA00022729"/>
    </source>
</evidence>
<gene>
    <name evidence="4" type="ORF">ALE3EI_1806</name>
</gene>
<dbReference type="PROSITE" id="PS51677">
    <property type="entry name" value="NODB"/>
    <property type="match status" value="1"/>
</dbReference>
<evidence type="ECO:0000259" key="3">
    <source>
        <dbReference type="PROSITE" id="PS51677"/>
    </source>
</evidence>
<dbReference type="KEGG" id="alti:ALE3EI_1806"/>
<dbReference type="PANTHER" id="PTHR34216">
    <property type="match status" value="1"/>
</dbReference>
<dbReference type="PANTHER" id="PTHR34216:SF3">
    <property type="entry name" value="POLY-BETA-1,6-N-ACETYL-D-GLUCOSAMINE N-DEACETYLASE"/>
    <property type="match status" value="1"/>
</dbReference>
<dbReference type="Proteomes" id="UP000515514">
    <property type="component" value="Chromosome"/>
</dbReference>
<accession>A0A7G8PVI9</accession>
<protein>
    <submittedName>
        <fullName evidence="4">Polysaccharide deacetylase</fullName>
    </submittedName>
</protein>
<dbReference type="Pfam" id="PF01522">
    <property type="entry name" value="Polysacc_deac_1"/>
    <property type="match status" value="1"/>
</dbReference>
<dbReference type="GO" id="GO:0005576">
    <property type="term" value="C:extracellular region"/>
    <property type="evidence" value="ECO:0007669"/>
    <property type="project" value="UniProtKB-SubCell"/>
</dbReference>
<dbReference type="InterPro" id="IPR002509">
    <property type="entry name" value="NODB_dom"/>
</dbReference>
<dbReference type="InterPro" id="IPR011330">
    <property type="entry name" value="Glyco_hydro/deAcase_b/a-brl"/>
</dbReference>
<reference evidence="4 5" key="1">
    <citation type="submission" date="2020-04" db="EMBL/GenBank/DDBJ databases">
        <title>Genome sequence of Altibacter aquimarinus strain ALE3EI.</title>
        <authorList>
            <person name="Oh H.-M."/>
            <person name="Jang D."/>
        </authorList>
    </citation>
    <scope>NUCLEOTIDE SEQUENCE [LARGE SCALE GENOMIC DNA]</scope>
    <source>
        <strain evidence="4 5">ALE3EI</strain>
    </source>
</reference>
<sequence length="234" mass="27351">MSKLPVLMYHNVSLTESKGLTINVKKLEAQFQYLSDKKYRSYHFSELMSLDQLPAQKNVVITFDDAYVSQLEYAVPLLKKYELKATFFVPLYYLGKTDAWNTATLPIMTAEQLHLLDPSVIELGYHSYAHQKYDELSVAEIEADTKQCFEAVDDHSLEFTKVLAYPYGKYPREHSAKKLFFEQLKQEQFQLGLRIGNRINVFPFKDPFEIQRLDIKGEYSLGKFKRKLKFGKFL</sequence>
<keyword evidence="5" id="KW-1185">Reference proteome</keyword>